<dbReference type="PROSITE" id="PS00211">
    <property type="entry name" value="ABC_TRANSPORTER_1"/>
    <property type="match status" value="1"/>
</dbReference>
<dbReference type="PANTHER" id="PTHR42788:SF19">
    <property type="entry name" value="ALIPHATIC SULFONATES IMPORT ATP-BINDING PROTEIN SSUB 2"/>
    <property type="match status" value="1"/>
</dbReference>
<dbReference type="GO" id="GO:0005524">
    <property type="term" value="F:ATP binding"/>
    <property type="evidence" value="ECO:0007669"/>
    <property type="project" value="UniProtKB-KW"/>
</dbReference>
<dbReference type="InterPro" id="IPR050166">
    <property type="entry name" value="ABC_transporter_ATP-bind"/>
</dbReference>
<evidence type="ECO:0000313" key="9">
    <source>
        <dbReference type="Proteomes" id="UP001150001"/>
    </source>
</evidence>
<dbReference type="EMBL" id="LUAX01000007">
    <property type="protein sequence ID" value="OAM97485.1"/>
    <property type="molecule type" value="Genomic_DNA"/>
</dbReference>
<dbReference type="InterPro" id="IPR017871">
    <property type="entry name" value="ABC_transporter-like_CS"/>
</dbReference>
<dbReference type="OrthoDB" id="9802264at2"/>
<keyword evidence="9" id="KW-1185">Reference proteome</keyword>
<dbReference type="InterPro" id="IPR003593">
    <property type="entry name" value="AAA+_ATPase"/>
</dbReference>
<dbReference type="EMBL" id="JAPFIT010000010">
    <property type="protein sequence ID" value="MDC5739670.1"/>
    <property type="molecule type" value="Genomic_DNA"/>
</dbReference>
<dbReference type="Pfam" id="PF00005">
    <property type="entry name" value="ABC_tran"/>
    <property type="match status" value="1"/>
</dbReference>
<dbReference type="PANTHER" id="PTHR42788">
    <property type="entry name" value="TAURINE IMPORT ATP-BINDING PROTEIN-RELATED"/>
    <property type="match status" value="1"/>
</dbReference>
<dbReference type="GO" id="GO:0016887">
    <property type="term" value="F:ATP hydrolysis activity"/>
    <property type="evidence" value="ECO:0007669"/>
    <property type="project" value="InterPro"/>
</dbReference>
<dbReference type="Gene3D" id="3.40.50.300">
    <property type="entry name" value="P-loop containing nucleotide triphosphate hydrolases"/>
    <property type="match status" value="1"/>
</dbReference>
<proteinExistence type="inferred from homology"/>
<evidence type="ECO:0000313" key="7">
    <source>
        <dbReference type="EMBL" id="OAM97485.1"/>
    </source>
</evidence>
<evidence type="ECO:0000256" key="1">
    <source>
        <dbReference type="ARBA" id="ARBA00005417"/>
    </source>
</evidence>
<accession>A0A178J6V2</accession>
<keyword evidence="2" id="KW-0813">Transport</keyword>
<evidence type="ECO:0000256" key="2">
    <source>
        <dbReference type="ARBA" id="ARBA00022448"/>
    </source>
</evidence>
<dbReference type="Proteomes" id="UP000094761">
    <property type="component" value="Unassembled WGS sequence"/>
</dbReference>
<evidence type="ECO:0000256" key="3">
    <source>
        <dbReference type="ARBA" id="ARBA00022741"/>
    </source>
</evidence>
<dbReference type="PROSITE" id="PS50893">
    <property type="entry name" value="ABC_TRANSPORTER_2"/>
    <property type="match status" value="1"/>
</dbReference>
<keyword evidence="4 6" id="KW-0067">ATP-binding</keyword>
<organism evidence="7 8">
    <name type="scientific">Vibrio europaeus</name>
    <dbReference type="NCBI Taxonomy" id="300876"/>
    <lineage>
        <taxon>Bacteria</taxon>
        <taxon>Pseudomonadati</taxon>
        <taxon>Pseudomonadota</taxon>
        <taxon>Gammaproteobacteria</taxon>
        <taxon>Vibrionales</taxon>
        <taxon>Vibrionaceae</taxon>
        <taxon>Vibrio</taxon>
        <taxon>Vibrio oreintalis group</taxon>
    </lineage>
</organism>
<evidence type="ECO:0000256" key="4">
    <source>
        <dbReference type="ARBA" id="ARBA00022840"/>
    </source>
</evidence>
<feature type="domain" description="ABC transporter" evidence="5">
    <location>
        <begin position="10"/>
        <end position="234"/>
    </location>
</feature>
<evidence type="ECO:0000313" key="6">
    <source>
        <dbReference type="EMBL" id="MDC5739670.1"/>
    </source>
</evidence>
<dbReference type="RefSeq" id="WP_069668680.1">
    <property type="nucleotide sequence ID" value="NZ_JAPFIM010000018.1"/>
</dbReference>
<comment type="similarity">
    <text evidence="1">Belongs to the ABC transporter superfamily.</text>
</comment>
<sequence length="248" mass="27288">MCAEAIGIELKASQLRYLDSETPTLTGLDMHIPAGKWTSLLGRSGCGKTTLLRYLAGLLDNKVEWQGTLELTQGQGLQENIAYMAQQDLLLPWLNVIDNVMLSRQFGAQNVEHDKAIELLEQVGLAAHLNTMPAQLSGGMRQRVALARTLMQDKPVVLMDEPFSALDAVTRHKLQTLSAKLLKGKTVVLITHDPQEAVRLSDALYLLQGVPAHAHPLDVPASLPPREIDGECAALQRSILEQLEQDYE</sequence>
<dbReference type="SUPFAM" id="SSF52540">
    <property type="entry name" value="P-loop containing nucleoside triphosphate hydrolases"/>
    <property type="match status" value="1"/>
</dbReference>
<dbReference type="AlphaFoldDB" id="A0A178J6V2"/>
<dbReference type="InterPro" id="IPR027417">
    <property type="entry name" value="P-loop_NTPase"/>
</dbReference>
<dbReference type="Proteomes" id="UP001150001">
    <property type="component" value="Unassembled WGS sequence"/>
</dbReference>
<comment type="caution">
    <text evidence="7">The sequence shown here is derived from an EMBL/GenBank/DDBJ whole genome shotgun (WGS) entry which is preliminary data.</text>
</comment>
<dbReference type="InterPro" id="IPR003439">
    <property type="entry name" value="ABC_transporter-like_ATP-bd"/>
</dbReference>
<protein>
    <submittedName>
        <fullName evidence="6">ABC transporter ATP-binding protein</fullName>
    </submittedName>
    <submittedName>
        <fullName evidence="7">Hydrogenase expression protein</fullName>
    </submittedName>
</protein>
<evidence type="ECO:0000259" key="5">
    <source>
        <dbReference type="PROSITE" id="PS50893"/>
    </source>
</evidence>
<reference evidence="6" key="2">
    <citation type="submission" date="2022-11" db="EMBL/GenBank/DDBJ databases">
        <title>Role of the vibriolysin VemA secreted by the emergent pathogen Vibrio europaeus in the colonization of Manila clam mucus.</title>
        <authorList>
            <person name="Martinez C."/>
            <person name="Rodriguez S."/>
            <person name="Vences A."/>
            <person name="Barja J.L."/>
            <person name="Toranzo A.E."/>
            <person name="Dubert J."/>
        </authorList>
    </citation>
    <scope>NUCLEOTIDE SEQUENCE</scope>
    <source>
        <strain evidence="6">3454</strain>
    </source>
</reference>
<dbReference type="SMART" id="SM00382">
    <property type="entry name" value="AAA"/>
    <property type="match status" value="1"/>
</dbReference>
<name>A0A178J6V2_9VIBR</name>
<evidence type="ECO:0000313" key="8">
    <source>
        <dbReference type="Proteomes" id="UP000094761"/>
    </source>
</evidence>
<dbReference type="GeneID" id="78077663"/>
<reference evidence="7 8" key="1">
    <citation type="submission" date="2016-03" db="EMBL/GenBank/DDBJ databases">
        <title>Draft genome sequence of the Vibrio tubiashii subs. europaeus.</title>
        <authorList>
            <person name="Spinard E."/>
            <person name="Dubert J."/>
            <person name="Nelson D.R."/>
            <person name="Barja J.L."/>
        </authorList>
    </citation>
    <scope>NUCLEOTIDE SEQUENCE [LARGE SCALE GENOMIC DNA]</scope>
    <source>
        <strain evidence="8">PP-638</strain>
        <strain evidence="7">PP2-638</strain>
    </source>
</reference>
<keyword evidence="3" id="KW-0547">Nucleotide-binding</keyword>
<gene>
    <name evidence="7" type="ORF">AZ468_18230</name>
    <name evidence="6" type="ORF">OPW20_06305</name>
</gene>